<protein>
    <submittedName>
        <fullName evidence="1">Uncharacterized protein</fullName>
    </submittedName>
</protein>
<keyword evidence="2" id="KW-1185">Reference proteome</keyword>
<dbReference type="RefSeq" id="WP_131015680.1">
    <property type="nucleotide sequence ID" value="NZ_SIRE01000016.1"/>
</dbReference>
<reference evidence="1 2" key="1">
    <citation type="submission" date="2019-02" db="EMBL/GenBank/DDBJ databases">
        <title>Paenibacillus sp. nov., isolated from surface-sterilized tissue of Thalictrum simplex L.</title>
        <authorList>
            <person name="Tuo L."/>
        </authorList>
    </citation>
    <scope>NUCLEOTIDE SEQUENCE [LARGE SCALE GENOMIC DNA]</scope>
    <source>
        <strain evidence="1 2">N2SHLJ1</strain>
    </source>
</reference>
<proteinExistence type="predicted"/>
<evidence type="ECO:0000313" key="2">
    <source>
        <dbReference type="Proteomes" id="UP000293142"/>
    </source>
</evidence>
<organism evidence="1 2">
    <name type="scientific">Paenibacillus thalictri</name>
    <dbReference type="NCBI Taxonomy" id="2527873"/>
    <lineage>
        <taxon>Bacteria</taxon>
        <taxon>Bacillati</taxon>
        <taxon>Bacillota</taxon>
        <taxon>Bacilli</taxon>
        <taxon>Bacillales</taxon>
        <taxon>Paenibacillaceae</taxon>
        <taxon>Paenibacillus</taxon>
    </lineage>
</organism>
<comment type="caution">
    <text evidence="1">The sequence shown here is derived from an EMBL/GenBank/DDBJ whole genome shotgun (WGS) entry which is preliminary data.</text>
</comment>
<name>A0A4Q9DMC6_9BACL</name>
<evidence type="ECO:0000313" key="1">
    <source>
        <dbReference type="EMBL" id="TBL75768.1"/>
    </source>
</evidence>
<gene>
    <name evidence="1" type="ORF">EYB31_22565</name>
</gene>
<accession>A0A4Q9DMC6</accession>
<dbReference type="EMBL" id="SIRE01000016">
    <property type="protein sequence ID" value="TBL75768.1"/>
    <property type="molecule type" value="Genomic_DNA"/>
</dbReference>
<sequence length="70" mass="7634">MPPRTSQVWVGPSSLAIYTPPVHAVTALSSFKAICMIATGKRITAALIAFGAMYEQKNNPAPEKDRVRYI</sequence>
<dbReference type="AlphaFoldDB" id="A0A4Q9DMC6"/>
<dbReference type="Proteomes" id="UP000293142">
    <property type="component" value="Unassembled WGS sequence"/>
</dbReference>